<feature type="repeat" description="ANK" evidence="3">
    <location>
        <begin position="480"/>
        <end position="512"/>
    </location>
</feature>
<keyword evidence="2 3" id="KW-0040">ANK repeat</keyword>
<evidence type="ECO:0000313" key="4">
    <source>
        <dbReference type="EMBL" id="KAH7068628.1"/>
    </source>
</evidence>
<dbReference type="InterPro" id="IPR002110">
    <property type="entry name" value="Ankyrin_rpt"/>
</dbReference>
<evidence type="ECO:0000256" key="3">
    <source>
        <dbReference type="PROSITE-ProRule" id="PRU00023"/>
    </source>
</evidence>
<dbReference type="PROSITE" id="PS50297">
    <property type="entry name" value="ANK_REP_REGION"/>
    <property type="match status" value="1"/>
</dbReference>
<name>A0A8K0VRS4_9PLEO</name>
<accession>A0A8K0VRS4</accession>
<dbReference type="AlphaFoldDB" id="A0A8K0VRS4"/>
<evidence type="ECO:0000256" key="2">
    <source>
        <dbReference type="ARBA" id="ARBA00023043"/>
    </source>
</evidence>
<protein>
    <submittedName>
        <fullName evidence="4">Ankyrin repeat-containing domain protein</fullName>
    </submittedName>
</protein>
<dbReference type="PANTHER" id="PTHR24173:SF83">
    <property type="entry name" value="SOCS BOX DOMAIN-CONTAINING PROTEIN"/>
    <property type="match status" value="1"/>
</dbReference>
<dbReference type="Pfam" id="PF12796">
    <property type="entry name" value="Ank_2"/>
    <property type="match status" value="2"/>
</dbReference>
<proteinExistence type="predicted"/>
<comment type="caution">
    <text evidence="4">The sequence shown here is derived from an EMBL/GenBank/DDBJ whole genome shotgun (WGS) entry which is preliminary data.</text>
</comment>
<keyword evidence="5" id="KW-1185">Reference proteome</keyword>
<evidence type="ECO:0000256" key="1">
    <source>
        <dbReference type="ARBA" id="ARBA00022737"/>
    </source>
</evidence>
<feature type="repeat" description="ANK" evidence="3">
    <location>
        <begin position="342"/>
        <end position="369"/>
    </location>
</feature>
<dbReference type="SMART" id="SM00248">
    <property type="entry name" value="ANK"/>
    <property type="match status" value="5"/>
</dbReference>
<evidence type="ECO:0000313" key="5">
    <source>
        <dbReference type="Proteomes" id="UP000813461"/>
    </source>
</evidence>
<gene>
    <name evidence="4" type="ORF">FB567DRAFT_585058</name>
</gene>
<keyword evidence="1" id="KW-0677">Repeat</keyword>
<dbReference type="OrthoDB" id="539213at2759"/>
<organism evidence="4 5">
    <name type="scientific">Paraphoma chrysanthemicola</name>
    <dbReference type="NCBI Taxonomy" id="798071"/>
    <lineage>
        <taxon>Eukaryota</taxon>
        <taxon>Fungi</taxon>
        <taxon>Dikarya</taxon>
        <taxon>Ascomycota</taxon>
        <taxon>Pezizomycotina</taxon>
        <taxon>Dothideomycetes</taxon>
        <taxon>Pleosporomycetidae</taxon>
        <taxon>Pleosporales</taxon>
        <taxon>Pleosporineae</taxon>
        <taxon>Phaeosphaeriaceae</taxon>
        <taxon>Paraphoma</taxon>
    </lineage>
</organism>
<dbReference type="EMBL" id="JAGMVJ010000031">
    <property type="protein sequence ID" value="KAH7068628.1"/>
    <property type="molecule type" value="Genomic_DNA"/>
</dbReference>
<dbReference type="Gene3D" id="1.25.40.20">
    <property type="entry name" value="Ankyrin repeat-containing domain"/>
    <property type="match status" value="2"/>
</dbReference>
<dbReference type="PROSITE" id="PS50088">
    <property type="entry name" value="ANK_REPEAT"/>
    <property type="match status" value="2"/>
</dbReference>
<dbReference type="Proteomes" id="UP000813461">
    <property type="component" value="Unassembled WGS sequence"/>
</dbReference>
<reference evidence="4" key="1">
    <citation type="journal article" date="2021" name="Nat. Commun.">
        <title>Genetic determinants of endophytism in the Arabidopsis root mycobiome.</title>
        <authorList>
            <person name="Mesny F."/>
            <person name="Miyauchi S."/>
            <person name="Thiergart T."/>
            <person name="Pickel B."/>
            <person name="Atanasova L."/>
            <person name="Karlsson M."/>
            <person name="Huettel B."/>
            <person name="Barry K.W."/>
            <person name="Haridas S."/>
            <person name="Chen C."/>
            <person name="Bauer D."/>
            <person name="Andreopoulos W."/>
            <person name="Pangilinan J."/>
            <person name="LaButti K."/>
            <person name="Riley R."/>
            <person name="Lipzen A."/>
            <person name="Clum A."/>
            <person name="Drula E."/>
            <person name="Henrissat B."/>
            <person name="Kohler A."/>
            <person name="Grigoriev I.V."/>
            <person name="Martin F.M."/>
            <person name="Hacquard S."/>
        </authorList>
    </citation>
    <scope>NUCLEOTIDE SEQUENCE</scope>
    <source>
        <strain evidence="4">MPI-SDFR-AT-0120</strain>
    </source>
</reference>
<dbReference type="InterPro" id="IPR036770">
    <property type="entry name" value="Ankyrin_rpt-contain_sf"/>
</dbReference>
<sequence length="586" mass="65494">MEVVGAVASIVTLAALAKEVWTLSSDLLHNYQDAPKELVRISNQAALICLELKCISQSHKSHDLTSSFTNEEAWIFQQSLRAAKTSLAAICHSCQRHSSDESRASSRIAWTLFDRKTVERHLQHLQQTETSLCVILQVINIRAGIQARDENSRQNGTILAQLKAYRDENQRSHSSQTGASQPGDGTTFQIDSLIAFRFLKSVAIPESWKPILQSEVLLVQSSNEFQNAYELYARLPFFWFWGQKAFMLSTSLRKLRTSWPNFQVLNGSVSFCNIVAVESEVVAACRRGDIIAVRDLIRERRASPNDVSVDDKSLLWYAIESGSTELARFLINAGAPVRSMTLHVASYYRQPQIARLLLHSGADVEVLGEHGFTSAFFLFGYDRQAEVPQTEFLEILASNSFSNFNGRDDDGWSVLHRVAAFGTAADVQRLVQLKASVHSQTHNLQWVPIFCAVCFGNMETMKELWQQRNDPSLKDRIDLRGWNLLQVAAGAGNFEAVTYLLEQGVDLEGTSRSTSRSVPPALRNKCVTPSEVARNCGESAYNKWAEALAAAGRRLEVLPEDIDWATENVDGLYGGCECCEEWGFRS</sequence>
<dbReference type="PANTHER" id="PTHR24173">
    <property type="entry name" value="ANKYRIN REPEAT CONTAINING"/>
    <property type="match status" value="1"/>
</dbReference>
<dbReference type="SUPFAM" id="SSF48403">
    <property type="entry name" value="Ankyrin repeat"/>
    <property type="match status" value="1"/>
</dbReference>